<name>A0AAN4Z6X1_9BILA</name>
<sequence length="233" mass="26675">LACLQDLFSMEYPEISEEDASLGRSLALSTKIRLMLDEIASRISTRKKDDDVIKALTVLSGFIEEDTVKGAVRLYERGRVKLFGLKEKIKDQPHLSLARTTVDWVEETAELDRIIEEMEEKKRHGKDIRRLPEARITLPSRVCHGRRGMLVAQVSCSPDRFVFPEANFCCCDQFERRVVEKRCSYTCVHWLAAWLALAMGQKVEETSQASLLLMRRAVVGVNEEQQEQADDRS</sequence>
<dbReference type="EMBL" id="BTRK01000001">
    <property type="protein sequence ID" value="GMR31575.1"/>
    <property type="molecule type" value="Genomic_DNA"/>
</dbReference>
<accession>A0AAN4Z6X1</accession>
<evidence type="ECO:0000313" key="1">
    <source>
        <dbReference type="EMBL" id="GMR31575.1"/>
    </source>
</evidence>
<dbReference type="AlphaFoldDB" id="A0AAN4Z6X1"/>
<reference evidence="2" key="1">
    <citation type="submission" date="2022-10" db="EMBL/GenBank/DDBJ databases">
        <title>Genome assembly of Pristionchus species.</title>
        <authorList>
            <person name="Yoshida K."/>
            <person name="Sommer R.J."/>
        </authorList>
    </citation>
    <scope>NUCLEOTIDE SEQUENCE [LARGE SCALE GENOMIC DNA]</scope>
    <source>
        <strain evidence="2">RS5460</strain>
    </source>
</reference>
<keyword evidence="2" id="KW-1185">Reference proteome</keyword>
<comment type="caution">
    <text evidence="1">The sequence shown here is derived from an EMBL/GenBank/DDBJ whole genome shotgun (WGS) entry which is preliminary data.</text>
</comment>
<evidence type="ECO:0000313" key="2">
    <source>
        <dbReference type="Proteomes" id="UP001328107"/>
    </source>
</evidence>
<gene>
    <name evidence="1" type="ORF">PMAYCL1PPCAC_01770</name>
</gene>
<feature type="non-terminal residue" evidence="1">
    <location>
        <position position="1"/>
    </location>
</feature>
<evidence type="ECO:0008006" key="3">
    <source>
        <dbReference type="Google" id="ProtNLM"/>
    </source>
</evidence>
<proteinExistence type="predicted"/>
<dbReference type="Proteomes" id="UP001328107">
    <property type="component" value="Unassembled WGS sequence"/>
</dbReference>
<protein>
    <recommendedName>
        <fullName evidence="3">SWIM-type domain-containing protein</fullName>
    </recommendedName>
</protein>
<organism evidence="1 2">
    <name type="scientific">Pristionchus mayeri</name>
    <dbReference type="NCBI Taxonomy" id="1317129"/>
    <lineage>
        <taxon>Eukaryota</taxon>
        <taxon>Metazoa</taxon>
        <taxon>Ecdysozoa</taxon>
        <taxon>Nematoda</taxon>
        <taxon>Chromadorea</taxon>
        <taxon>Rhabditida</taxon>
        <taxon>Rhabditina</taxon>
        <taxon>Diplogasteromorpha</taxon>
        <taxon>Diplogasteroidea</taxon>
        <taxon>Neodiplogasteridae</taxon>
        <taxon>Pristionchus</taxon>
    </lineage>
</organism>